<dbReference type="InterPro" id="IPR028885">
    <property type="entry name" value="MOCS3/Uba4"/>
</dbReference>
<dbReference type="GO" id="GO:0046872">
    <property type="term" value="F:metal ion binding"/>
    <property type="evidence" value="ECO:0007669"/>
    <property type="project" value="UniProtKB-KW"/>
</dbReference>
<feature type="binding site" evidence="11">
    <location>
        <position position="292"/>
    </location>
    <ligand>
        <name>Zn(2+)</name>
        <dbReference type="ChEBI" id="CHEBI:29105"/>
    </ligand>
</feature>
<feature type="binding site" evidence="11">
    <location>
        <begin position="175"/>
        <end position="176"/>
    </location>
    <ligand>
        <name>ATP</name>
        <dbReference type="ChEBI" id="CHEBI:30616"/>
    </ligand>
</feature>
<keyword evidence="10 11" id="KW-0511">Multifunctional enzyme</keyword>
<dbReference type="EC" id="2.8.1.-" evidence="11"/>
<dbReference type="Proteomes" id="UP001152799">
    <property type="component" value="Chromosome 5"/>
</dbReference>
<dbReference type="SMART" id="SM00450">
    <property type="entry name" value="RHOD"/>
    <property type="match status" value="1"/>
</dbReference>
<dbReference type="CDD" id="cd00757">
    <property type="entry name" value="ThiF_MoeB_HesA_family"/>
    <property type="match status" value="1"/>
</dbReference>
<keyword evidence="5 11" id="KW-0479">Metal-binding</keyword>
<dbReference type="InterPro" id="IPR000594">
    <property type="entry name" value="ThiF_NAD_FAD-bd"/>
</dbReference>
<feature type="domain" description="Rhodanese" evidence="12">
    <location>
        <begin position="339"/>
        <end position="439"/>
    </location>
</feature>
<dbReference type="GO" id="GO:0005829">
    <property type="term" value="C:cytosol"/>
    <property type="evidence" value="ECO:0007669"/>
    <property type="project" value="UniProtKB-SubCell"/>
</dbReference>
<evidence type="ECO:0000256" key="7">
    <source>
        <dbReference type="ARBA" id="ARBA00022833"/>
    </source>
</evidence>
<keyword evidence="4 11" id="KW-0819">tRNA processing</keyword>
<feature type="binding site" evidence="11">
    <location>
        <begin position="112"/>
        <end position="116"/>
    </location>
    <ligand>
        <name>ATP</name>
        <dbReference type="ChEBI" id="CHEBI:30616"/>
    </ligand>
</feature>
<feature type="binding site" evidence="11">
    <location>
        <position position="219"/>
    </location>
    <ligand>
        <name>Zn(2+)</name>
        <dbReference type="ChEBI" id="CHEBI:29105"/>
    </ligand>
</feature>
<comment type="function">
    <text evidence="11">Plays a central role in 2-thiolation of mcm(5)S(2)U at tRNA wobble positions of cytosolic tRNA(Lys), tRNA(Glu) and tRNA(Gln). Acts by mediating the C-terminal thiocarboxylation of the sulfur carrier URM1. Its N-terminus first activates URM1 as acyl-adenylate (-COAMP), then the persulfide sulfur on the catalytic cysteine is transferred to URM1 to form thiocarboxylation (-COSH) of its C-terminus. The reaction probably involves hydrogen sulfide that is generated from the persulfide intermediate and that acts as nucleophile towards URM1. Subsequently, a transient disulfide bond is formed. Does not use thiosulfate as sulfur donor; NFS1 probably acting as a sulfur donor for thiocarboxylation reactions.</text>
</comment>
<dbReference type="PANTHER" id="PTHR10953:SF102">
    <property type="entry name" value="ADENYLYLTRANSFERASE AND SULFURTRANSFERASE MOCS3"/>
    <property type="match status" value="1"/>
</dbReference>
<dbReference type="InterPro" id="IPR036873">
    <property type="entry name" value="Rhodanese-like_dom_sf"/>
</dbReference>
<evidence type="ECO:0000313" key="13">
    <source>
        <dbReference type="EMBL" id="CAG9769412.1"/>
    </source>
</evidence>
<dbReference type="NCBIfam" id="NF004281">
    <property type="entry name" value="PRK05690.1"/>
    <property type="match status" value="1"/>
</dbReference>
<dbReference type="InterPro" id="IPR035985">
    <property type="entry name" value="Ubiquitin-activating_enz"/>
</dbReference>
<dbReference type="OrthoDB" id="10261062at2759"/>
<feature type="binding site" evidence="11">
    <location>
        <position position="295"/>
    </location>
    <ligand>
        <name>Zn(2+)</name>
        <dbReference type="ChEBI" id="CHEBI:29105"/>
    </ligand>
</feature>
<dbReference type="GO" id="GO:0004792">
    <property type="term" value="F:thiosulfate-cyanide sulfurtransferase activity"/>
    <property type="evidence" value="ECO:0007669"/>
    <property type="project" value="TreeGrafter"/>
</dbReference>
<dbReference type="GO" id="GO:0070566">
    <property type="term" value="F:adenylyltransferase activity"/>
    <property type="evidence" value="ECO:0007669"/>
    <property type="project" value="InterPro"/>
</dbReference>
<dbReference type="GO" id="GO:0006777">
    <property type="term" value="P:Mo-molybdopterin cofactor biosynthetic process"/>
    <property type="evidence" value="ECO:0007669"/>
    <property type="project" value="UniProtKB-UniRule"/>
</dbReference>
<feature type="active site" description="Cysteine persulfide intermediate; for sulfurtransferase activity" evidence="11">
    <location>
        <position position="396"/>
    </location>
</feature>
<dbReference type="GO" id="GO:0032447">
    <property type="term" value="P:protein urmylation"/>
    <property type="evidence" value="ECO:0007669"/>
    <property type="project" value="TreeGrafter"/>
</dbReference>
<organism evidence="13 14">
    <name type="scientific">Ceutorhynchus assimilis</name>
    <name type="common">cabbage seed weevil</name>
    <dbReference type="NCBI Taxonomy" id="467358"/>
    <lineage>
        <taxon>Eukaryota</taxon>
        <taxon>Metazoa</taxon>
        <taxon>Ecdysozoa</taxon>
        <taxon>Arthropoda</taxon>
        <taxon>Hexapoda</taxon>
        <taxon>Insecta</taxon>
        <taxon>Pterygota</taxon>
        <taxon>Neoptera</taxon>
        <taxon>Endopterygota</taxon>
        <taxon>Coleoptera</taxon>
        <taxon>Polyphaga</taxon>
        <taxon>Cucujiformia</taxon>
        <taxon>Curculionidae</taxon>
        <taxon>Ceutorhynchinae</taxon>
        <taxon>Ceutorhynchus</taxon>
    </lineage>
</organism>
<dbReference type="SUPFAM" id="SSF69572">
    <property type="entry name" value="Activating enzymes of the ubiquitin-like proteins"/>
    <property type="match status" value="1"/>
</dbReference>
<evidence type="ECO:0000256" key="11">
    <source>
        <dbReference type="HAMAP-Rule" id="MF_03049"/>
    </source>
</evidence>
<keyword evidence="14" id="KW-1185">Reference proteome</keyword>
<dbReference type="PANTHER" id="PTHR10953">
    <property type="entry name" value="UBIQUITIN-ACTIVATING ENZYME E1"/>
    <property type="match status" value="1"/>
</dbReference>
<evidence type="ECO:0000259" key="12">
    <source>
        <dbReference type="PROSITE" id="PS50206"/>
    </source>
</evidence>
<proteinExistence type="inferred from homology"/>
<sequence>MLDEKIATLLKDIKRLKDKLREKEKLLFVHLQEKNNNLTTCKYSKGLTKEEITRYSRQMLVKEIGLEGQLKLKNSKVLIVGAGGLGCPVSVYLASAGIGEITIVDYDDVELSNLHRQILHTEDDIDHPKVNSIYDKLHSINRNLKIIPIKQHMDSHTIKQLLDSNTFDVVVDGSDNVATRYLLNDACVLNNIPLVSGSALQLEGQLTVYNYNGGPCYRCLFPVPPPPETVTSCGDGGVLGPVPGLIGVLQAHQTILILTNSSDGVLSQRFLVFDGSSATFRNVKLRPRNINCAVCGDNPLITELIDYEQFCGAGAHDKVENINILSKTQHIEAEELPKKLGTSLILDVRPHLQFDLCHLPYTTNLPFAEIEKPDALDLVKRLVKNIDADNEVIVLCRRGNDSQRAVSLLKQKLSDLPVNFLNVKGGLHAYSKYVDSDFPDF</sequence>
<dbReference type="GO" id="GO:0005524">
    <property type="term" value="F:ATP binding"/>
    <property type="evidence" value="ECO:0007669"/>
    <property type="project" value="UniProtKB-KW"/>
</dbReference>
<dbReference type="Pfam" id="PF00581">
    <property type="entry name" value="Rhodanese"/>
    <property type="match status" value="1"/>
</dbReference>
<comment type="pathway">
    <text evidence="11">tRNA modification; 5-methoxycarbonylmethyl-2-thiouridine-tRNA biosynthesis.</text>
</comment>
<dbReference type="GO" id="GO:0002143">
    <property type="term" value="P:tRNA wobble position uridine thiolation"/>
    <property type="evidence" value="ECO:0007669"/>
    <property type="project" value="InterPro"/>
</dbReference>
<gene>
    <name evidence="13" type="ORF">CEUTPL_LOCUS9922</name>
</gene>
<evidence type="ECO:0000256" key="9">
    <source>
        <dbReference type="ARBA" id="ARBA00023150"/>
    </source>
</evidence>
<dbReference type="Pfam" id="PF00899">
    <property type="entry name" value="ThiF"/>
    <property type="match status" value="1"/>
</dbReference>
<dbReference type="InterPro" id="IPR001763">
    <property type="entry name" value="Rhodanese-like_dom"/>
</dbReference>
<feature type="active site" description="Glycyl thioester intermediate; for adenylyltransferase activity" evidence="11">
    <location>
        <position position="233"/>
    </location>
</feature>
<accession>A0A9N9MT53</accession>
<evidence type="ECO:0000313" key="14">
    <source>
        <dbReference type="Proteomes" id="UP001152799"/>
    </source>
</evidence>
<dbReference type="PROSITE" id="PS50206">
    <property type="entry name" value="RHODANESE_3"/>
    <property type="match status" value="1"/>
</dbReference>
<keyword evidence="9 11" id="KW-0501">Molybdenum cofactor biosynthesis</keyword>
<comment type="subcellular location">
    <subcellularLocation>
        <location evidence="1">Cytoplasm</location>
        <location evidence="1">Cytosol</location>
    </subcellularLocation>
</comment>
<keyword evidence="7 11" id="KW-0862">Zinc</keyword>
<dbReference type="Gene3D" id="3.40.250.10">
    <property type="entry name" value="Rhodanese-like domain"/>
    <property type="match status" value="1"/>
</dbReference>
<keyword evidence="6 11" id="KW-0547">Nucleotide-binding</keyword>
<keyword evidence="3 11" id="KW-0808">Transferase</keyword>
<evidence type="ECO:0000256" key="3">
    <source>
        <dbReference type="ARBA" id="ARBA00022679"/>
    </source>
</evidence>
<reference evidence="13" key="1">
    <citation type="submission" date="2022-01" db="EMBL/GenBank/DDBJ databases">
        <authorList>
            <person name="King R."/>
        </authorList>
    </citation>
    <scope>NUCLEOTIDE SEQUENCE</scope>
</reference>
<comment type="cofactor">
    <cofactor evidence="11">
        <name>Zn(2+)</name>
        <dbReference type="ChEBI" id="CHEBI:29105"/>
    </cofactor>
    <text evidence="11">Binds 1 zinc ion per subunit.</text>
</comment>
<dbReference type="EC" id="2.7.7.-" evidence="11"/>
<feature type="binding site" evidence="11">
    <location>
        <position position="216"/>
    </location>
    <ligand>
        <name>Zn(2+)</name>
        <dbReference type="ChEBI" id="CHEBI:29105"/>
    </ligand>
</feature>
<feature type="binding site" evidence="11">
    <location>
        <position position="105"/>
    </location>
    <ligand>
        <name>ATP</name>
        <dbReference type="ChEBI" id="CHEBI:30616"/>
    </ligand>
</feature>
<dbReference type="AlphaFoldDB" id="A0A9N9MT53"/>
<evidence type="ECO:0000256" key="2">
    <source>
        <dbReference type="ARBA" id="ARBA00022490"/>
    </source>
</evidence>
<keyword evidence="8 11" id="KW-0067">ATP-binding</keyword>
<comment type="similarity">
    <text evidence="11">In the N-terminal section; belongs to the HesA/MoeB/ThiF family. UBA4 subfamily.</text>
</comment>
<name>A0A9N9MT53_9CUCU</name>
<dbReference type="EMBL" id="OU892281">
    <property type="protein sequence ID" value="CAG9769412.1"/>
    <property type="molecule type" value="Genomic_DNA"/>
</dbReference>
<protein>
    <recommendedName>
        <fullName evidence="11">Adenylyltransferase and sulfurtransferase MOCS3 homolog</fullName>
    </recommendedName>
    <alternativeName>
        <fullName evidence="11">UBA4 homolog</fullName>
    </alternativeName>
    <alternativeName>
        <fullName evidence="11">Ubiquitin-like protein activator 4 homolog</fullName>
    </alternativeName>
    <domain>
        <recommendedName>
            <fullName evidence="11">Adenylyltransferase</fullName>
            <ecNumber evidence="11">2.7.7.-</ecNumber>
        </recommendedName>
    </domain>
    <domain>
        <recommendedName>
            <fullName evidence="11">Sulfurtransferase</fullName>
            <ecNumber evidence="11">2.8.1.-</ecNumber>
        </recommendedName>
    </domain>
</protein>
<evidence type="ECO:0000256" key="1">
    <source>
        <dbReference type="ARBA" id="ARBA00004514"/>
    </source>
</evidence>
<evidence type="ECO:0000256" key="6">
    <source>
        <dbReference type="ARBA" id="ARBA00022741"/>
    </source>
</evidence>
<dbReference type="Gene3D" id="3.40.50.720">
    <property type="entry name" value="NAD(P)-binding Rossmann-like Domain"/>
    <property type="match status" value="1"/>
</dbReference>
<dbReference type="HAMAP" id="MF_03049">
    <property type="entry name" value="MOCS3_Uba4"/>
    <property type="match status" value="1"/>
</dbReference>
<feature type="binding site" evidence="11">
    <location>
        <position position="129"/>
    </location>
    <ligand>
        <name>ATP</name>
        <dbReference type="ChEBI" id="CHEBI:30616"/>
    </ligand>
</feature>
<dbReference type="InterPro" id="IPR045886">
    <property type="entry name" value="ThiF/MoeB/HesA"/>
</dbReference>
<evidence type="ECO:0000256" key="8">
    <source>
        <dbReference type="ARBA" id="ARBA00022840"/>
    </source>
</evidence>
<evidence type="ECO:0000256" key="10">
    <source>
        <dbReference type="ARBA" id="ARBA00023268"/>
    </source>
</evidence>
<dbReference type="FunFam" id="3.40.50.720:FF:000033">
    <property type="entry name" value="Adenylyltransferase and sulfurtransferase MOCS3"/>
    <property type="match status" value="1"/>
</dbReference>
<feature type="binding site" evidence="11">
    <location>
        <position position="84"/>
    </location>
    <ligand>
        <name>ATP</name>
        <dbReference type="ChEBI" id="CHEBI:30616"/>
    </ligand>
</feature>
<keyword evidence="2 11" id="KW-0963">Cytoplasm</keyword>
<evidence type="ECO:0000256" key="5">
    <source>
        <dbReference type="ARBA" id="ARBA00022723"/>
    </source>
</evidence>
<dbReference type="GO" id="GO:0042292">
    <property type="term" value="F:URM1 activating enzyme activity"/>
    <property type="evidence" value="ECO:0007669"/>
    <property type="project" value="TreeGrafter"/>
</dbReference>
<evidence type="ECO:0000256" key="4">
    <source>
        <dbReference type="ARBA" id="ARBA00022694"/>
    </source>
</evidence>